<keyword evidence="3" id="KW-0687">Ribonucleoprotein</keyword>
<feature type="domain" description="Small ribosomal subunit protein uS7" evidence="4">
    <location>
        <begin position="63"/>
        <end position="223"/>
    </location>
</feature>
<evidence type="ECO:0000313" key="5">
    <source>
        <dbReference type="EMBL" id="KAK2192259.1"/>
    </source>
</evidence>
<dbReference type="GO" id="GO:1990904">
    <property type="term" value="C:ribonucleoprotein complex"/>
    <property type="evidence" value="ECO:0007669"/>
    <property type="project" value="UniProtKB-KW"/>
</dbReference>
<evidence type="ECO:0000259" key="4">
    <source>
        <dbReference type="Pfam" id="PF00177"/>
    </source>
</evidence>
<dbReference type="AlphaFoldDB" id="A0AAD9PCN9"/>
<dbReference type="Proteomes" id="UP001209878">
    <property type="component" value="Unassembled WGS sequence"/>
</dbReference>
<dbReference type="InterPro" id="IPR000235">
    <property type="entry name" value="Ribosomal_uS7"/>
</dbReference>
<evidence type="ECO:0000313" key="6">
    <source>
        <dbReference type="Proteomes" id="UP001209878"/>
    </source>
</evidence>
<keyword evidence="2" id="KW-0689">Ribosomal protein</keyword>
<dbReference type="GO" id="GO:0006412">
    <property type="term" value="P:translation"/>
    <property type="evidence" value="ECO:0007669"/>
    <property type="project" value="InterPro"/>
</dbReference>
<reference evidence="5" key="1">
    <citation type="journal article" date="2023" name="Mol. Biol. Evol.">
        <title>Third-Generation Sequencing Reveals the Adaptive Role of the Epigenome in Three Deep-Sea Polychaetes.</title>
        <authorList>
            <person name="Perez M."/>
            <person name="Aroh O."/>
            <person name="Sun Y."/>
            <person name="Lan Y."/>
            <person name="Juniper S.K."/>
            <person name="Young C.R."/>
            <person name="Angers B."/>
            <person name="Qian P.Y."/>
        </authorList>
    </citation>
    <scope>NUCLEOTIDE SEQUENCE</scope>
    <source>
        <strain evidence="5">R07B-5</strain>
    </source>
</reference>
<dbReference type="InterPro" id="IPR036823">
    <property type="entry name" value="Ribosomal_uS7_dom_sf"/>
</dbReference>
<dbReference type="InterPro" id="IPR023798">
    <property type="entry name" value="Ribosomal_uS7_dom"/>
</dbReference>
<dbReference type="Pfam" id="PF00177">
    <property type="entry name" value="Ribosomal_S7"/>
    <property type="match status" value="1"/>
</dbReference>
<organism evidence="5 6">
    <name type="scientific">Ridgeia piscesae</name>
    <name type="common">Tubeworm</name>
    <dbReference type="NCBI Taxonomy" id="27915"/>
    <lineage>
        <taxon>Eukaryota</taxon>
        <taxon>Metazoa</taxon>
        <taxon>Spiralia</taxon>
        <taxon>Lophotrochozoa</taxon>
        <taxon>Annelida</taxon>
        <taxon>Polychaeta</taxon>
        <taxon>Sedentaria</taxon>
        <taxon>Canalipalpata</taxon>
        <taxon>Sabellida</taxon>
        <taxon>Siboglinidae</taxon>
        <taxon>Ridgeia</taxon>
    </lineage>
</organism>
<evidence type="ECO:0000256" key="2">
    <source>
        <dbReference type="ARBA" id="ARBA00022980"/>
    </source>
</evidence>
<dbReference type="GO" id="GO:0005840">
    <property type="term" value="C:ribosome"/>
    <property type="evidence" value="ECO:0007669"/>
    <property type="project" value="UniProtKB-KW"/>
</dbReference>
<evidence type="ECO:0000256" key="3">
    <source>
        <dbReference type="ARBA" id="ARBA00023274"/>
    </source>
</evidence>
<dbReference type="SUPFAM" id="SSF47973">
    <property type="entry name" value="Ribosomal protein S7"/>
    <property type="match status" value="1"/>
</dbReference>
<dbReference type="CDD" id="cd14870">
    <property type="entry name" value="uS7_Mitochondria_Mammalian"/>
    <property type="match status" value="1"/>
</dbReference>
<dbReference type="PANTHER" id="PTHR11205">
    <property type="entry name" value="RIBOSOMAL PROTEIN S7"/>
    <property type="match status" value="1"/>
</dbReference>
<name>A0AAD9PCN9_RIDPI</name>
<protein>
    <recommendedName>
        <fullName evidence="4">Small ribosomal subunit protein uS7 domain-containing protein</fullName>
    </recommendedName>
</protein>
<keyword evidence="6" id="KW-1185">Reference proteome</keyword>
<dbReference type="Gene3D" id="1.10.455.10">
    <property type="entry name" value="Ribosomal protein S7 domain"/>
    <property type="match status" value="1"/>
</dbReference>
<accession>A0AAD9PCN9</accession>
<proteinExistence type="inferred from homology"/>
<evidence type="ECO:0000256" key="1">
    <source>
        <dbReference type="ARBA" id="ARBA00007151"/>
    </source>
</evidence>
<sequence length="230" mass="26848">MAGAVEQLGKCMRCMSVCKRTWTPAFIQTRTAIYQPIYLEPTFRKEDLQQPLDELDKRKYQPIKAATNEQTSLASYDAVVAKFIRILTKEGNKKRARKIVDKTFENIKLIQLEKYHKAATEEERQYIECDPLTIFHQAITNCKPLLTTQKVKRGGVMYTVPIPVKPNYQMYKAMTWLIDAGTDKERDIRVWDKLAYELLNAAQNEGKGVRKKQELHKLCEANRAYAHFRW</sequence>
<comment type="similarity">
    <text evidence="1">Belongs to the universal ribosomal protein uS7 family.</text>
</comment>
<dbReference type="EMBL" id="JAODUO010000035">
    <property type="protein sequence ID" value="KAK2192259.1"/>
    <property type="molecule type" value="Genomic_DNA"/>
</dbReference>
<gene>
    <name evidence="5" type="ORF">NP493_35g00014</name>
</gene>
<comment type="caution">
    <text evidence="5">The sequence shown here is derived from an EMBL/GenBank/DDBJ whole genome shotgun (WGS) entry which is preliminary data.</text>
</comment>